<evidence type="ECO:0000256" key="4">
    <source>
        <dbReference type="ARBA" id="ARBA00022729"/>
    </source>
</evidence>
<dbReference type="InterPro" id="IPR036188">
    <property type="entry name" value="FAD/NAD-bd_sf"/>
</dbReference>
<evidence type="ECO:0000256" key="2">
    <source>
        <dbReference type="ARBA" id="ARBA00010790"/>
    </source>
</evidence>
<evidence type="ECO:0000313" key="11">
    <source>
        <dbReference type="Proteomes" id="UP001154282"/>
    </source>
</evidence>
<dbReference type="EMBL" id="CAMGYJ010000010">
    <property type="protein sequence ID" value="CAI0547028.1"/>
    <property type="molecule type" value="Genomic_DNA"/>
</dbReference>
<keyword evidence="3" id="KW-0285">Flavoprotein</keyword>
<evidence type="ECO:0000256" key="7">
    <source>
        <dbReference type="PIRSR" id="PIRSR000137-3"/>
    </source>
</evidence>
<feature type="binding site" evidence="6">
    <location>
        <position position="232"/>
    </location>
    <ligand>
        <name>FAD</name>
        <dbReference type="ChEBI" id="CHEBI:57692"/>
    </ligand>
</feature>
<dbReference type="InterPro" id="IPR000172">
    <property type="entry name" value="GMC_OxRdtase_N"/>
</dbReference>
<dbReference type="AlphaFoldDB" id="A0AAV0QP84"/>
<dbReference type="GO" id="GO:0050660">
    <property type="term" value="F:flavin adenine dinucleotide binding"/>
    <property type="evidence" value="ECO:0007669"/>
    <property type="project" value="InterPro"/>
</dbReference>
<dbReference type="PANTHER" id="PTHR45968:SF31">
    <property type="entry name" value="GLUCOSE-METHANOL-CHOLINE (GMC) OXIDOREDUCTASE FAMILY PROTEIN"/>
    <property type="match status" value="1"/>
</dbReference>
<reference evidence="10" key="1">
    <citation type="submission" date="2022-08" db="EMBL/GenBank/DDBJ databases">
        <authorList>
            <person name="Gutierrez-Valencia J."/>
        </authorList>
    </citation>
    <scope>NUCLEOTIDE SEQUENCE</scope>
</reference>
<dbReference type="PANTHER" id="PTHR45968">
    <property type="entry name" value="OSJNBA0019K04.7 PROTEIN"/>
    <property type="match status" value="1"/>
</dbReference>
<dbReference type="SUPFAM" id="SSF54373">
    <property type="entry name" value="FAD-linked reductases, C-terminal domain"/>
    <property type="match status" value="1"/>
</dbReference>
<feature type="binding site" evidence="6">
    <location>
        <begin position="512"/>
        <end position="513"/>
    </location>
    <ligand>
        <name>FAD</name>
        <dbReference type="ChEBI" id="CHEBI:57692"/>
    </ligand>
</feature>
<dbReference type="InterPro" id="IPR012132">
    <property type="entry name" value="GMC_OxRdtase"/>
</dbReference>
<evidence type="ECO:0000259" key="9">
    <source>
        <dbReference type="PROSITE" id="PS00624"/>
    </source>
</evidence>
<protein>
    <recommendedName>
        <fullName evidence="9">Glucose-methanol-choline oxidoreductase N-terminal domain-containing protein</fullName>
    </recommendedName>
</protein>
<evidence type="ECO:0000256" key="6">
    <source>
        <dbReference type="PIRSR" id="PIRSR000137-2"/>
    </source>
</evidence>
<keyword evidence="7" id="KW-1015">Disulfide bond</keyword>
<evidence type="ECO:0000256" key="3">
    <source>
        <dbReference type="ARBA" id="ARBA00022630"/>
    </source>
</evidence>
<comment type="cofactor">
    <cofactor evidence="1 6">
        <name>FAD</name>
        <dbReference type="ChEBI" id="CHEBI:57692"/>
    </cofactor>
</comment>
<dbReference type="InterPro" id="IPR051871">
    <property type="entry name" value="GMC_Oxidoreductase-Related"/>
</dbReference>
<feature type="signal peptide" evidence="8">
    <location>
        <begin position="1"/>
        <end position="20"/>
    </location>
</feature>
<proteinExistence type="inferred from homology"/>
<dbReference type="Gene3D" id="3.50.50.60">
    <property type="entry name" value="FAD/NAD(P)-binding domain"/>
    <property type="match status" value="1"/>
</dbReference>
<dbReference type="SUPFAM" id="SSF51905">
    <property type="entry name" value="FAD/NAD(P)-binding domain"/>
    <property type="match status" value="1"/>
</dbReference>
<sequence>MRFIAALLLAVIFLLHGSCSSFIAAAAQHFPFVHDATVAPPVVYFDYIIIGGGTAGCPLAATLSQNATVLVLERGGSPYRDFNITNVGNFGSTISDTSPHSASQIFISEDGVYNTRARVLGGGSAINAGFYSHAEPEFVRDAGWDEDLVRRSYDWVESKVAFEPQVKQWQSAVRDALVEIGVLPYNGFTYNHVDGTKIGGTIFDDQGHRHTAADLLEYANPLTVKVYLHATVSRILFTNKGRQWPKPRAYGVVFEDALGIRKRAFLRPNPQNEVILTAGALGSPQLMMLSGIGPALHLKSHGIHVVLDQPNVGQGMADNPMNLLYVPSPVPVEISLIQVVGIPSNQNTYIETASGLSFAYSWAQGFARDYVTFFNQSGKPSSLTAETMARAIDTVHAYAANTSLKGGVILEKVRGPLSSGDLKLRSRSPRDNPAVTFNYFKDPQDLRGCVEGMRSIINLINAPSFARLRYAHLPVQALVDLMLNLPVNLRPRHVSSSISLEQFCIDTVMTIWHYHGGCQVGKVVDQDYRVVGVDGLRVIDGSTFLKSPGTNPQATVMMLGRYMGTRILQGRPPVNWRRLQGRFPASWRRRPWLSHIPRKNMQGGEKIKP</sequence>
<feature type="chain" id="PRO_5044009975" description="Glucose-methanol-choline oxidoreductase N-terminal domain-containing protein" evidence="8">
    <location>
        <begin position="21"/>
        <end position="609"/>
    </location>
</feature>
<accession>A0AAV0QP84</accession>
<evidence type="ECO:0000256" key="5">
    <source>
        <dbReference type="ARBA" id="ARBA00022827"/>
    </source>
</evidence>
<feature type="binding site" evidence="6">
    <location>
        <begin position="552"/>
        <end position="553"/>
    </location>
    <ligand>
        <name>FAD</name>
        <dbReference type="ChEBI" id="CHEBI:57692"/>
    </ligand>
</feature>
<keyword evidence="5 6" id="KW-0274">FAD</keyword>
<dbReference type="Proteomes" id="UP001154282">
    <property type="component" value="Unassembled WGS sequence"/>
</dbReference>
<evidence type="ECO:0000256" key="1">
    <source>
        <dbReference type="ARBA" id="ARBA00001974"/>
    </source>
</evidence>
<keyword evidence="11" id="KW-1185">Reference proteome</keyword>
<organism evidence="10 11">
    <name type="scientific">Linum tenue</name>
    <dbReference type="NCBI Taxonomy" id="586396"/>
    <lineage>
        <taxon>Eukaryota</taxon>
        <taxon>Viridiplantae</taxon>
        <taxon>Streptophyta</taxon>
        <taxon>Embryophyta</taxon>
        <taxon>Tracheophyta</taxon>
        <taxon>Spermatophyta</taxon>
        <taxon>Magnoliopsida</taxon>
        <taxon>eudicotyledons</taxon>
        <taxon>Gunneridae</taxon>
        <taxon>Pentapetalae</taxon>
        <taxon>rosids</taxon>
        <taxon>fabids</taxon>
        <taxon>Malpighiales</taxon>
        <taxon>Linaceae</taxon>
        <taxon>Linum</taxon>
    </lineage>
</organism>
<evidence type="ECO:0000313" key="10">
    <source>
        <dbReference type="EMBL" id="CAI0547028.1"/>
    </source>
</evidence>
<comment type="caution">
    <text evidence="10">The sequence shown here is derived from an EMBL/GenBank/DDBJ whole genome shotgun (WGS) entry which is preliminary data.</text>
</comment>
<dbReference type="PROSITE" id="PS00624">
    <property type="entry name" value="GMC_OXRED_2"/>
    <property type="match status" value="1"/>
</dbReference>
<dbReference type="GO" id="GO:0016614">
    <property type="term" value="F:oxidoreductase activity, acting on CH-OH group of donors"/>
    <property type="evidence" value="ECO:0007669"/>
    <property type="project" value="InterPro"/>
</dbReference>
<keyword evidence="4 8" id="KW-0732">Signal</keyword>
<dbReference type="InterPro" id="IPR007867">
    <property type="entry name" value="GMC_OxRtase_C"/>
</dbReference>
<dbReference type="Gene3D" id="3.30.410.40">
    <property type="match status" value="1"/>
</dbReference>
<feature type="binding site" evidence="6">
    <location>
        <position position="541"/>
    </location>
    <ligand>
        <name>FAD</name>
        <dbReference type="ChEBI" id="CHEBI:57692"/>
    </ligand>
</feature>
<gene>
    <name evidence="10" type="ORF">LITE_LOCUS44208</name>
</gene>
<dbReference type="Pfam" id="PF00732">
    <property type="entry name" value="GMC_oxred_N"/>
    <property type="match status" value="1"/>
</dbReference>
<feature type="disulfide bond" evidence="7">
    <location>
        <begin position="449"/>
        <end position="504"/>
    </location>
</feature>
<feature type="binding site" evidence="6">
    <location>
        <position position="119"/>
    </location>
    <ligand>
        <name>FAD</name>
        <dbReference type="ChEBI" id="CHEBI:57692"/>
    </ligand>
</feature>
<dbReference type="Pfam" id="PF05199">
    <property type="entry name" value="GMC_oxred_C"/>
    <property type="match status" value="1"/>
</dbReference>
<feature type="domain" description="Glucose-methanol-choline oxidoreductase N-terminal" evidence="9">
    <location>
        <begin position="279"/>
        <end position="293"/>
    </location>
</feature>
<comment type="similarity">
    <text evidence="2">Belongs to the GMC oxidoreductase family.</text>
</comment>
<dbReference type="PIRSF" id="PIRSF000137">
    <property type="entry name" value="Alcohol_oxidase"/>
    <property type="match status" value="1"/>
</dbReference>
<name>A0AAV0QP84_9ROSI</name>
<evidence type="ECO:0000256" key="8">
    <source>
        <dbReference type="SAM" id="SignalP"/>
    </source>
</evidence>